<keyword evidence="15 17" id="KW-0472">Membrane</keyword>
<dbReference type="GO" id="GO:0016020">
    <property type="term" value="C:membrane"/>
    <property type="evidence" value="ECO:0007669"/>
    <property type="project" value="UniProtKB-SubCell"/>
</dbReference>
<evidence type="ECO:0000256" key="16">
    <source>
        <dbReference type="SAM" id="MobiDB-lite"/>
    </source>
</evidence>
<evidence type="ECO:0000313" key="20">
    <source>
        <dbReference type="Proteomes" id="UP000799302"/>
    </source>
</evidence>
<dbReference type="EMBL" id="MU004242">
    <property type="protein sequence ID" value="KAF2664595.1"/>
    <property type="molecule type" value="Genomic_DNA"/>
</dbReference>
<comment type="pathway">
    <text evidence="2">Lipid metabolism; sphingolipid metabolism.</text>
</comment>
<keyword evidence="20" id="KW-1185">Reference proteome</keyword>
<comment type="pathway">
    <text evidence="3">Sphingolipid metabolism.</text>
</comment>
<reference evidence="19" key="1">
    <citation type="journal article" date="2020" name="Stud. Mycol.">
        <title>101 Dothideomycetes genomes: a test case for predicting lifestyles and emergence of pathogens.</title>
        <authorList>
            <person name="Haridas S."/>
            <person name="Albert R."/>
            <person name="Binder M."/>
            <person name="Bloem J."/>
            <person name="Labutti K."/>
            <person name="Salamov A."/>
            <person name="Andreopoulos B."/>
            <person name="Baker S."/>
            <person name="Barry K."/>
            <person name="Bills G."/>
            <person name="Bluhm B."/>
            <person name="Cannon C."/>
            <person name="Castanera R."/>
            <person name="Culley D."/>
            <person name="Daum C."/>
            <person name="Ezra D."/>
            <person name="Gonzalez J."/>
            <person name="Henrissat B."/>
            <person name="Kuo A."/>
            <person name="Liang C."/>
            <person name="Lipzen A."/>
            <person name="Lutzoni F."/>
            <person name="Magnuson J."/>
            <person name="Mondo S."/>
            <person name="Nolan M."/>
            <person name="Ohm R."/>
            <person name="Pangilinan J."/>
            <person name="Park H.-J."/>
            <person name="Ramirez L."/>
            <person name="Alfaro M."/>
            <person name="Sun H."/>
            <person name="Tritt A."/>
            <person name="Yoshinaga Y."/>
            <person name="Zwiers L.-H."/>
            <person name="Turgeon B."/>
            <person name="Goodwin S."/>
            <person name="Spatafora J."/>
            <person name="Crous P."/>
            <person name="Grigoriev I."/>
        </authorList>
    </citation>
    <scope>NUCLEOTIDE SEQUENCE</scope>
    <source>
        <strain evidence="19">CBS 115976</strain>
    </source>
</reference>
<accession>A0A6A6TWX1</accession>
<dbReference type="InterPro" id="IPR005804">
    <property type="entry name" value="FA_desaturase_dom"/>
</dbReference>
<feature type="compositionally biased region" description="Low complexity" evidence="16">
    <location>
        <begin position="120"/>
        <end position="140"/>
    </location>
</feature>
<proteinExistence type="inferred from homology"/>
<evidence type="ECO:0000256" key="5">
    <source>
        <dbReference type="ARBA" id="ARBA00012019"/>
    </source>
</evidence>
<keyword evidence="12" id="KW-0560">Oxidoreductase</keyword>
<sequence>MNVAPAPTKRDRVLPIYSRREVEALIADGKHIIIVDGSVLKCDAWMPYHPGGDTAIRHMVGRDATDEVNALHSPEARQRMQTYKIGRTEGRWDNFLPPIQGGQFRPRAQEEPLDVRIIQSTSTSSSESGSTCEETSSRSSPIIETEDANALRRRRLGSLTPPSSVESEDEIDNKPRIAHLDRRTQEEIEMDSALYPSLEPQVQDEIVRKYRILYDRIKEEGLFQCNYWDYAPDAIRTSILLTTSLFLLHSQWYKTSAVVLGLFWHQLVFCAHDAGHMGITHDFHVDSCLGIFIADFMGGLSIGWWKHNHNVHHIVTNAPEHDPDIQHLPFFAVSHRFLESLRSTYYDFVMEYDIVARNAIRIQHYLYYVILTLGRFNLYRLSWAFLILRKGPKKGPSWWHYWLEVVGNVFFWTWFGYGILYKSLPTNSDRFVYLIISHVVTSPVHLQITLSHFGMSTADLGVAESFPQKMLRTTMDVDCPPWLDFIHGGLQFQAIHHLYPRIPRPNLRRTQKLVQQFCEEVNIPYAIYGFVDGNKQVIGRLEEVARQASILAACQSAMVAEGDFGLQ</sequence>
<dbReference type="GO" id="GO:0046872">
    <property type="term" value="F:metal ion binding"/>
    <property type="evidence" value="ECO:0007669"/>
    <property type="project" value="UniProtKB-KW"/>
</dbReference>
<feature type="transmembrane region" description="Helical" evidence="17">
    <location>
        <begin position="365"/>
        <end position="388"/>
    </location>
</feature>
<dbReference type="SUPFAM" id="SSF55856">
    <property type="entry name" value="Cytochrome b5-like heme/steroid binding domain"/>
    <property type="match status" value="1"/>
</dbReference>
<evidence type="ECO:0000256" key="9">
    <source>
        <dbReference type="ARBA" id="ARBA00022723"/>
    </source>
</evidence>
<keyword evidence="11 17" id="KW-1133">Transmembrane helix</keyword>
<evidence type="ECO:0000256" key="13">
    <source>
        <dbReference type="ARBA" id="ARBA00023004"/>
    </source>
</evidence>
<feature type="transmembrane region" description="Helical" evidence="17">
    <location>
        <begin position="400"/>
        <end position="419"/>
    </location>
</feature>
<dbReference type="EC" id="1.14.19.18" evidence="5"/>
<evidence type="ECO:0000256" key="15">
    <source>
        <dbReference type="ARBA" id="ARBA00023136"/>
    </source>
</evidence>
<dbReference type="CDD" id="cd03506">
    <property type="entry name" value="Delta6-FADS-like"/>
    <property type="match status" value="1"/>
</dbReference>
<keyword evidence="9" id="KW-0479">Metal-binding</keyword>
<dbReference type="SMART" id="SM01117">
    <property type="entry name" value="Cyt-b5"/>
    <property type="match status" value="1"/>
</dbReference>
<organism evidence="19 20">
    <name type="scientific">Microthyrium microscopicum</name>
    <dbReference type="NCBI Taxonomy" id="703497"/>
    <lineage>
        <taxon>Eukaryota</taxon>
        <taxon>Fungi</taxon>
        <taxon>Dikarya</taxon>
        <taxon>Ascomycota</taxon>
        <taxon>Pezizomycotina</taxon>
        <taxon>Dothideomycetes</taxon>
        <taxon>Dothideomycetes incertae sedis</taxon>
        <taxon>Microthyriales</taxon>
        <taxon>Microthyriaceae</taxon>
        <taxon>Microthyrium</taxon>
    </lineage>
</organism>
<evidence type="ECO:0000259" key="18">
    <source>
        <dbReference type="PROSITE" id="PS50255"/>
    </source>
</evidence>
<evidence type="ECO:0000256" key="2">
    <source>
        <dbReference type="ARBA" id="ARBA00004760"/>
    </source>
</evidence>
<evidence type="ECO:0000256" key="7">
    <source>
        <dbReference type="ARBA" id="ARBA00022617"/>
    </source>
</evidence>
<dbReference type="Proteomes" id="UP000799302">
    <property type="component" value="Unassembled WGS sequence"/>
</dbReference>
<evidence type="ECO:0000256" key="6">
    <source>
        <dbReference type="ARBA" id="ARBA00016939"/>
    </source>
</evidence>
<gene>
    <name evidence="19" type="ORF">BT63DRAFT_378838</name>
</gene>
<evidence type="ECO:0000256" key="17">
    <source>
        <dbReference type="SAM" id="Phobius"/>
    </source>
</evidence>
<dbReference type="PROSITE" id="PS50255">
    <property type="entry name" value="CYTOCHROME_B5_2"/>
    <property type="match status" value="1"/>
</dbReference>
<keyword evidence="14" id="KW-0443">Lipid metabolism</keyword>
<dbReference type="AlphaFoldDB" id="A0A6A6TWX1"/>
<comment type="subcellular location">
    <subcellularLocation>
        <location evidence="1">Membrane</location>
        <topology evidence="1">Multi-pass membrane protein</topology>
    </subcellularLocation>
</comment>
<dbReference type="InterPro" id="IPR036400">
    <property type="entry name" value="Cyt_B5-like_heme/steroid_sf"/>
</dbReference>
<dbReference type="Pfam" id="PF00487">
    <property type="entry name" value="FA_desaturase"/>
    <property type="match status" value="1"/>
</dbReference>
<dbReference type="Pfam" id="PF00173">
    <property type="entry name" value="Cyt-b5"/>
    <property type="match status" value="1"/>
</dbReference>
<evidence type="ECO:0000256" key="8">
    <source>
        <dbReference type="ARBA" id="ARBA00022692"/>
    </source>
</evidence>
<dbReference type="GO" id="GO:0016717">
    <property type="term" value="F:oxidoreductase activity, acting on paired donors, with oxidation of a pair of donors resulting in the reduction of molecular oxygen to two molecules of water"/>
    <property type="evidence" value="ECO:0007669"/>
    <property type="project" value="TreeGrafter"/>
</dbReference>
<feature type="region of interest" description="Disordered" evidence="16">
    <location>
        <begin position="120"/>
        <end position="177"/>
    </location>
</feature>
<dbReference type="Gene3D" id="3.10.120.10">
    <property type="entry name" value="Cytochrome b5-like heme/steroid binding domain"/>
    <property type="match status" value="1"/>
</dbReference>
<keyword evidence="7" id="KW-0349">Heme</keyword>
<dbReference type="InterPro" id="IPR001199">
    <property type="entry name" value="Cyt_B5-like_heme/steroid-bd"/>
</dbReference>
<evidence type="ECO:0000256" key="14">
    <source>
        <dbReference type="ARBA" id="ARBA00023098"/>
    </source>
</evidence>
<name>A0A6A6TWX1_9PEZI</name>
<evidence type="ECO:0000256" key="11">
    <source>
        <dbReference type="ARBA" id="ARBA00022989"/>
    </source>
</evidence>
<dbReference type="OrthoDB" id="260091at2759"/>
<evidence type="ECO:0000256" key="4">
    <source>
        <dbReference type="ARBA" id="ARBA00009295"/>
    </source>
</evidence>
<keyword evidence="13" id="KW-0408">Iron</keyword>
<dbReference type="PIRSF" id="PIRSF015921">
    <property type="entry name" value="FA_sphinglp_des"/>
    <property type="match status" value="1"/>
</dbReference>
<evidence type="ECO:0000256" key="12">
    <source>
        <dbReference type="ARBA" id="ARBA00023002"/>
    </source>
</evidence>
<comment type="similarity">
    <text evidence="4">Belongs to the fatty acid desaturase type 1 family.</text>
</comment>
<evidence type="ECO:0000256" key="3">
    <source>
        <dbReference type="ARBA" id="ARBA00004991"/>
    </source>
</evidence>
<evidence type="ECO:0000256" key="1">
    <source>
        <dbReference type="ARBA" id="ARBA00004141"/>
    </source>
</evidence>
<evidence type="ECO:0000256" key="10">
    <source>
        <dbReference type="ARBA" id="ARBA00022919"/>
    </source>
</evidence>
<dbReference type="UniPathway" id="UPA00222"/>
<dbReference type="PANTHER" id="PTHR19353:SF30">
    <property type="entry name" value="DELTA 8-(E)-SPHINGOLIPID DESATURASE"/>
    <property type="match status" value="1"/>
</dbReference>
<keyword evidence="8 17" id="KW-0812">Transmembrane</keyword>
<dbReference type="GO" id="GO:0006665">
    <property type="term" value="P:sphingolipid metabolic process"/>
    <property type="evidence" value="ECO:0007669"/>
    <property type="project" value="UniProtKB-UniPathway"/>
</dbReference>
<feature type="domain" description="Cytochrome b5 heme-binding" evidence="18">
    <location>
        <begin position="14"/>
        <end position="89"/>
    </location>
</feature>
<protein>
    <recommendedName>
        <fullName evidence="6">Delta 8-(E)-sphingolipid desaturase</fullName>
        <ecNumber evidence="5">1.14.19.18</ecNumber>
    </recommendedName>
</protein>
<dbReference type="PANTHER" id="PTHR19353">
    <property type="entry name" value="FATTY ACID DESATURASE 2"/>
    <property type="match status" value="1"/>
</dbReference>
<evidence type="ECO:0000313" key="19">
    <source>
        <dbReference type="EMBL" id="KAF2664595.1"/>
    </source>
</evidence>
<keyword evidence="10" id="KW-0746">Sphingolipid metabolism</keyword>
<dbReference type="InterPro" id="IPR012171">
    <property type="entry name" value="Fatty_acid_desaturase"/>
</dbReference>